<evidence type="ECO:0000313" key="12">
    <source>
        <dbReference type="Proteomes" id="UP000574276"/>
    </source>
</evidence>
<dbReference type="GO" id="GO:0005886">
    <property type="term" value="C:plasma membrane"/>
    <property type="evidence" value="ECO:0007669"/>
    <property type="project" value="UniProtKB-SubCell"/>
</dbReference>
<name>A0A839K284_9FIRM</name>
<evidence type="ECO:0000256" key="1">
    <source>
        <dbReference type="ARBA" id="ARBA00004651"/>
    </source>
</evidence>
<evidence type="ECO:0000256" key="5">
    <source>
        <dbReference type="ARBA" id="ARBA00023136"/>
    </source>
</evidence>
<dbReference type="AlphaFoldDB" id="A0A839K284"/>
<dbReference type="Pfam" id="PF02687">
    <property type="entry name" value="FtsX"/>
    <property type="match status" value="1"/>
</dbReference>
<accession>A0A839K284</accession>
<evidence type="ECO:0000256" key="4">
    <source>
        <dbReference type="ARBA" id="ARBA00022989"/>
    </source>
</evidence>
<keyword evidence="5 8" id="KW-0472">Membrane</keyword>
<evidence type="ECO:0000256" key="8">
    <source>
        <dbReference type="SAM" id="Phobius"/>
    </source>
</evidence>
<dbReference type="Pfam" id="PF12704">
    <property type="entry name" value="MacB_PCD"/>
    <property type="match status" value="1"/>
</dbReference>
<dbReference type="InterPro" id="IPR003838">
    <property type="entry name" value="ABC3_permease_C"/>
</dbReference>
<keyword evidence="12" id="KW-1185">Reference proteome</keyword>
<feature type="transmembrane region" description="Helical" evidence="8">
    <location>
        <begin position="320"/>
        <end position="346"/>
    </location>
</feature>
<dbReference type="InterPro" id="IPR050250">
    <property type="entry name" value="Macrolide_Exporter_MacB"/>
</dbReference>
<proteinExistence type="inferred from homology"/>
<evidence type="ECO:0000256" key="6">
    <source>
        <dbReference type="ARBA" id="ARBA00038076"/>
    </source>
</evidence>
<feature type="compositionally biased region" description="Acidic residues" evidence="7">
    <location>
        <begin position="178"/>
        <end position="187"/>
    </location>
</feature>
<reference evidence="11 12" key="1">
    <citation type="submission" date="2020-07" db="EMBL/GenBank/DDBJ databases">
        <title>Characterization and genome sequencing of isolate MD1, a novel member within the family Lachnospiraceae.</title>
        <authorList>
            <person name="Rettenmaier R."/>
            <person name="Di Bello L."/>
            <person name="Zinser C."/>
            <person name="Scheitz K."/>
            <person name="Liebl W."/>
            <person name="Zverlov V."/>
        </authorList>
    </citation>
    <scope>NUCLEOTIDE SEQUENCE [LARGE SCALE GENOMIC DNA]</scope>
    <source>
        <strain evidence="11 12">MD1</strain>
    </source>
</reference>
<organism evidence="11 12">
    <name type="scientific">Variimorphobacter saccharofermentans</name>
    <dbReference type="NCBI Taxonomy" id="2755051"/>
    <lineage>
        <taxon>Bacteria</taxon>
        <taxon>Bacillati</taxon>
        <taxon>Bacillota</taxon>
        <taxon>Clostridia</taxon>
        <taxon>Lachnospirales</taxon>
        <taxon>Lachnospiraceae</taxon>
        <taxon>Variimorphobacter</taxon>
    </lineage>
</organism>
<feature type="transmembrane region" description="Helical" evidence="8">
    <location>
        <begin position="376"/>
        <end position="400"/>
    </location>
</feature>
<evidence type="ECO:0000256" key="7">
    <source>
        <dbReference type="SAM" id="MobiDB-lite"/>
    </source>
</evidence>
<evidence type="ECO:0000256" key="3">
    <source>
        <dbReference type="ARBA" id="ARBA00022692"/>
    </source>
</evidence>
<evidence type="ECO:0000313" key="11">
    <source>
        <dbReference type="EMBL" id="MBB2184025.1"/>
    </source>
</evidence>
<dbReference type="PANTHER" id="PTHR30572">
    <property type="entry name" value="MEMBRANE COMPONENT OF TRANSPORTER-RELATED"/>
    <property type="match status" value="1"/>
</dbReference>
<comment type="caution">
    <text evidence="11">The sequence shown here is derived from an EMBL/GenBank/DDBJ whole genome shotgun (WGS) entry which is preliminary data.</text>
</comment>
<dbReference type="PANTHER" id="PTHR30572:SF4">
    <property type="entry name" value="ABC TRANSPORTER PERMEASE YTRF"/>
    <property type="match status" value="1"/>
</dbReference>
<keyword evidence="3 8" id="KW-0812">Transmembrane</keyword>
<dbReference type="EMBL" id="JACEGA010000001">
    <property type="protein sequence ID" value="MBB2184025.1"/>
    <property type="molecule type" value="Genomic_DNA"/>
</dbReference>
<evidence type="ECO:0000256" key="2">
    <source>
        <dbReference type="ARBA" id="ARBA00022475"/>
    </source>
</evidence>
<keyword evidence="2" id="KW-1003">Cell membrane</keyword>
<evidence type="ECO:0000259" key="9">
    <source>
        <dbReference type="Pfam" id="PF02687"/>
    </source>
</evidence>
<comment type="subcellular location">
    <subcellularLocation>
        <location evidence="1">Cell membrane</location>
        <topology evidence="1">Multi-pass membrane protein</topology>
    </subcellularLocation>
</comment>
<feature type="transmembrane region" description="Helical" evidence="8">
    <location>
        <begin position="420"/>
        <end position="440"/>
    </location>
</feature>
<feature type="region of interest" description="Disordered" evidence="7">
    <location>
        <begin position="173"/>
        <end position="193"/>
    </location>
</feature>
<comment type="similarity">
    <text evidence="6">Belongs to the ABC-4 integral membrane protein family.</text>
</comment>
<feature type="domain" description="MacB-like periplasmic core" evidence="10">
    <location>
        <begin position="21"/>
        <end position="296"/>
    </location>
</feature>
<protein>
    <submittedName>
        <fullName evidence="11">ABC transporter permease</fullName>
    </submittedName>
</protein>
<dbReference type="Proteomes" id="UP000574276">
    <property type="component" value="Unassembled WGS sequence"/>
</dbReference>
<evidence type="ECO:0000259" key="10">
    <source>
        <dbReference type="Pfam" id="PF12704"/>
    </source>
</evidence>
<keyword evidence="4 8" id="KW-1133">Transmembrane helix</keyword>
<feature type="transmembrane region" description="Helical" evidence="8">
    <location>
        <begin position="21"/>
        <end position="41"/>
    </location>
</feature>
<sequence length="455" mass="50908">MRLIDLFKMARENLMRRKLRTMLTVLSIVIGTTSIILMIALGEGVQKSVMNEFDSIGSINVLYVYPNWNEEKTSRFYGEYVDTGLTENDVWELSGIDGVEYAVPMFISTVTIYSSKHYNTVSIVGVDPNLMEELGFQLKEGRFPRDNVMEAVFGDKALEEFRKLESDNPNRIVQGADREEETEENEDSITISFGPTDKEYPFEPLEERYKFQFGNPDQNQEEDNTTKLYSLTGVGVLKEGDMNRDYNVYVPISILMKLEKSYYETLGIDYEPSYNEIMIKVKDMDRVQEITALIEKRGYSVFSLVSMLDLVNKTIGTMQMALGAIGGVALLVAAIGITNTMVMAVTERKKEIGVMKVIGATLLDIKRLFLLEASMIGLLGGGVGISICVGISTFINSAYFREEIIKQPDFTLSLEISNSLIVGGLIFTTLIGLLSGYLPALKAMKSSALEAIRND</sequence>
<feature type="domain" description="ABC3 transporter permease C-terminal" evidence="9">
    <location>
        <begin position="325"/>
        <end position="447"/>
    </location>
</feature>
<gene>
    <name evidence="11" type="ORF">H0486_14185</name>
</gene>
<dbReference type="GO" id="GO:0022857">
    <property type="term" value="F:transmembrane transporter activity"/>
    <property type="evidence" value="ECO:0007669"/>
    <property type="project" value="TreeGrafter"/>
</dbReference>
<dbReference type="InterPro" id="IPR025857">
    <property type="entry name" value="MacB_PCD"/>
</dbReference>
<dbReference type="RefSeq" id="WP_228353623.1">
    <property type="nucleotide sequence ID" value="NZ_JACEGA010000001.1"/>
</dbReference>